<feature type="region of interest" description="Disordered" evidence="1">
    <location>
        <begin position="146"/>
        <end position="192"/>
    </location>
</feature>
<keyword evidence="3" id="KW-1185">Reference proteome</keyword>
<gene>
    <name evidence="2" type="ORF">MAM1_0086c04756</name>
</gene>
<dbReference type="AlphaFoldDB" id="A0A0C9M6A3"/>
<evidence type="ECO:0000313" key="2">
    <source>
        <dbReference type="EMBL" id="GAN05286.1"/>
    </source>
</evidence>
<organism evidence="2">
    <name type="scientific">Mucor ambiguus</name>
    <dbReference type="NCBI Taxonomy" id="91626"/>
    <lineage>
        <taxon>Eukaryota</taxon>
        <taxon>Fungi</taxon>
        <taxon>Fungi incertae sedis</taxon>
        <taxon>Mucoromycota</taxon>
        <taxon>Mucoromycotina</taxon>
        <taxon>Mucoromycetes</taxon>
        <taxon>Mucorales</taxon>
        <taxon>Mucorineae</taxon>
        <taxon>Mucoraceae</taxon>
        <taxon>Mucor</taxon>
    </lineage>
</organism>
<evidence type="ECO:0008006" key="4">
    <source>
        <dbReference type="Google" id="ProtNLM"/>
    </source>
</evidence>
<name>A0A0C9M6A3_9FUNG</name>
<protein>
    <recommendedName>
        <fullName evidence="4">Tc1-like transposase DDE domain-containing protein</fullName>
    </recommendedName>
</protein>
<proteinExistence type="predicted"/>
<dbReference type="EMBL" id="DF836375">
    <property type="protein sequence ID" value="GAN05286.1"/>
    <property type="molecule type" value="Genomic_DNA"/>
</dbReference>
<reference evidence="2" key="1">
    <citation type="submission" date="2014-09" db="EMBL/GenBank/DDBJ databases">
        <title>Draft genome sequence of an oleaginous Mucoromycotina fungus Mucor ambiguus NBRC6742.</title>
        <authorList>
            <person name="Takeda I."/>
            <person name="Yamane N."/>
            <person name="Morita T."/>
            <person name="Tamano K."/>
            <person name="Machida M."/>
            <person name="Baker S."/>
            <person name="Koike H."/>
        </authorList>
    </citation>
    <scope>NUCLEOTIDE SEQUENCE</scope>
    <source>
        <strain evidence="2">NBRC 6742</strain>
    </source>
</reference>
<dbReference type="STRING" id="91626.A0A0C9M6A3"/>
<dbReference type="Proteomes" id="UP000053815">
    <property type="component" value="Unassembled WGS sequence"/>
</dbReference>
<sequence length="192" mass="21596">MYFTSSSISLRLIRTVNQRNLEMDYATNCVFVDEAGFNMHLRRNFGRSIKGNPAKQVVPSSRGVSISIIGAICELGVIDLTLRKPTPITKKSTKGKKKRKRNDDSAEEAVEAVEAVEEVNGRVGTSYSLSRVPRCRLDIPGSEWHDRQIHRDGQRNHTQDGRNSKLHPRKRIQSSIPTPIFPVPQSYRGILG</sequence>
<evidence type="ECO:0000256" key="1">
    <source>
        <dbReference type="SAM" id="MobiDB-lite"/>
    </source>
</evidence>
<accession>A0A0C9M6A3</accession>
<evidence type="ECO:0000313" key="3">
    <source>
        <dbReference type="Proteomes" id="UP000053815"/>
    </source>
</evidence>
<feature type="compositionally biased region" description="Basic and acidic residues" evidence="1">
    <location>
        <begin position="146"/>
        <end position="163"/>
    </location>
</feature>
<dbReference type="OrthoDB" id="2216069at2759"/>